<proteinExistence type="predicted"/>
<dbReference type="InterPro" id="IPR025332">
    <property type="entry name" value="DUF4238"/>
</dbReference>
<gene>
    <name evidence="1" type="ORF">B7Z01_10885</name>
</gene>
<dbReference type="AlphaFoldDB" id="A0A258FKW0"/>
<organism evidence="1 2">
    <name type="scientific">Brevundimonas subvibrioides</name>
    <dbReference type="NCBI Taxonomy" id="74313"/>
    <lineage>
        <taxon>Bacteria</taxon>
        <taxon>Pseudomonadati</taxon>
        <taxon>Pseudomonadota</taxon>
        <taxon>Alphaproteobacteria</taxon>
        <taxon>Caulobacterales</taxon>
        <taxon>Caulobacteraceae</taxon>
        <taxon>Brevundimonas</taxon>
    </lineage>
</organism>
<evidence type="ECO:0000313" key="1">
    <source>
        <dbReference type="EMBL" id="OYX32658.1"/>
    </source>
</evidence>
<protein>
    <recommendedName>
        <fullName evidence="3">DUF4238 domain-containing protein</fullName>
    </recommendedName>
</protein>
<dbReference type="Proteomes" id="UP000215595">
    <property type="component" value="Unassembled WGS sequence"/>
</dbReference>
<accession>A0A258FKW0</accession>
<dbReference type="Pfam" id="PF14022">
    <property type="entry name" value="DUF4238"/>
    <property type="match status" value="1"/>
</dbReference>
<reference evidence="1 2" key="1">
    <citation type="submission" date="2017-03" db="EMBL/GenBank/DDBJ databases">
        <title>Lifting the veil on microbial sulfur biogeochemistry in mining wastewaters.</title>
        <authorList>
            <person name="Kantor R.S."/>
            <person name="Colenbrander Nelson T."/>
            <person name="Marshall S."/>
            <person name="Bennett D."/>
            <person name="Apte S."/>
            <person name="Camacho D."/>
            <person name="Thomas B.C."/>
            <person name="Warren L.A."/>
            <person name="Banfield J.F."/>
        </authorList>
    </citation>
    <scope>NUCLEOTIDE SEQUENCE [LARGE SCALE GENOMIC DNA]</scope>
    <source>
        <strain evidence="1">32-69-9</strain>
    </source>
</reference>
<dbReference type="EMBL" id="NCEB01000021">
    <property type="protein sequence ID" value="OYX32658.1"/>
    <property type="molecule type" value="Genomic_DNA"/>
</dbReference>
<evidence type="ECO:0008006" key="3">
    <source>
        <dbReference type="Google" id="ProtNLM"/>
    </source>
</evidence>
<sequence length="370" mass="41356">MADNKNQHFVPKAHLKPFSVDGEGKAIHLFNLDADRAIPNAAVRKQCSHDYLYGQDRQLETAIQTIEGAYGSAIQRLVTQAAEPTGLDRLVLRRFVLLQHLRTEAASVSASQIAAALAQLPGVLPEGEAFDPKTVMLEAVQGAMLFYARSMKIVDDLQVTLVRNRTATPFVTSDDPAVLTNRWHLQNPRAEGLAFGVRSGGAIMLLPLSPELLAVLHDPNVYSVPHRGGVVQLRRDEDVRALNDHQILNCAANLYFRRWDGREAIAEAARETAPHRRDPRHRTTYAVRDQAIGEHIRYEARPLADILPQAEGEVLVHTESLRARPVRWPRFLQYRRDGRMYSNGTRTGFVREGCLAAGFVDGVGYRRVKL</sequence>
<comment type="caution">
    <text evidence="1">The sequence shown here is derived from an EMBL/GenBank/DDBJ whole genome shotgun (WGS) entry which is preliminary data.</text>
</comment>
<name>A0A258FKW0_9CAUL</name>
<evidence type="ECO:0000313" key="2">
    <source>
        <dbReference type="Proteomes" id="UP000215595"/>
    </source>
</evidence>